<evidence type="ECO:0000256" key="2">
    <source>
        <dbReference type="ARBA" id="ARBA00016337"/>
    </source>
</evidence>
<evidence type="ECO:0000256" key="1">
    <source>
        <dbReference type="ARBA" id="ARBA00011955"/>
    </source>
</evidence>
<dbReference type="Proteomes" id="UP000548326">
    <property type="component" value="Unassembled WGS sequence"/>
</dbReference>
<keyword evidence="3 10" id="KW-0285">Flavoprotein</keyword>
<comment type="similarity">
    <text evidence="10">Belongs to the ApbE family.</text>
</comment>
<feature type="binding site" evidence="11">
    <location>
        <position position="160"/>
    </location>
    <ligand>
        <name>Mg(2+)</name>
        <dbReference type="ChEBI" id="CHEBI:18420"/>
    </ligand>
</feature>
<proteinExistence type="inferred from homology"/>
<dbReference type="InterPro" id="IPR003374">
    <property type="entry name" value="ApbE-like_sf"/>
</dbReference>
<evidence type="ECO:0000256" key="5">
    <source>
        <dbReference type="ARBA" id="ARBA00022723"/>
    </source>
</evidence>
<dbReference type="GO" id="GO:0016740">
    <property type="term" value="F:transferase activity"/>
    <property type="evidence" value="ECO:0007669"/>
    <property type="project" value="UniProtKB-UniRule"/>
</dbReference>
<evidence type="ECO:0000256" key="4">
    <source>
        <dbReference type="ARBA" id="ARBA00022679"/>
    </source>
</evidence>
<evidence type="ECO:0000256" key="3">
    <source>
        <dbReference type="ARBA" id="ARBA00022630"/>
    </source>
</evidence>
<name>A0A1N6ZZ32_9SPHI</name>
<evidence type="ECO:0000313" key="13">
    <source>
        <dbReference type="EMBL" id="MBB6128521.1"/>
    </source>
</evidence>
<gene>
    <name evidence="13" type="ORF">HDF22_002642</name>
    <name evidence="12" type="ORF">HDF23_003129</name>
</gene>
<dbReference type="Proteomes" id="UP000541583">
    <property type="component" value="Unassembled WGS sequence"/>
</dbReference>
<dbReference type="PANTHER" id="PTHR30040:SF2">
    <property type="entry name" value="FAD:PROTEIN FMN TRANSFERASE"/>
    <property type="match status" value="1"/>
</dbReference>
<keyword evidence="7 10" id="KW-0460">Magnesium</keyword>
<protein>
    <recommendedName>
        <fullName evidence="2 10">FAD:protein FMN transferase</fullName>
        <ecNumber evidence="1 10">2.7.1.180</ecNumber>
    </recommendedName>
    <alternativeName>
        <fullName evidence="8 10">Flavin transferase</fullName>
    </alternativeName>
</protein>
<evidence type="ECO:0000256" key="6">
    <source>
        <dbReference type="ARBA" id="ARBA00022827"/>
    </source>
</evidence>
<dbReference type="SUPFAM" id="SSF143631">
    <property type="entry name" value="ApbE-like"/>
    <property type="match status" value="1"/>
</dbReference>
<feature type="binding site" evidence="11">
    <location>
        <position position="272"/>
    </location>
    <ligand>
        <name>Mg(2+)</name>
        <dbReference type="ChEBI" id="CHEBI:18420"/>
    </ligand>
</feature>
<evidence type="ECO:0000256" key="7">
    <source>
        <dbReference type="ARBA" id="ARBA00022842"/>
    </source>
</evidence>
<keyword evidence="14" id="KW-1185">Reference proteome</keyword>
<evidence type="ECO:0000256" key="8">
    <source>
        <dbReference type="ARBA" id="ARBA00031306"/>
    </source>
</evidence>
<sequence>MLAVKTLTNNLTTYRRSVRLMGDKFEISVVGNDPLLADEQIDIAINEINRVEKLLSAFSEDSNINQINRNAGIEPVKANAEIFRLIDRALQISELTHGAFDMTYFTGNAYTSDDAMLTENADVKIAPSPVMLTNYKNVVVDATKQTVFLKEKGMRIGFGANSKGYAADRAKYILQMNGVSSGVINAGGDLLTWGTQPNQKPWTVGTADPEQRKQPFAHLDISNMAFATSVNAEKYASISNKKFVSVMTAKKGFPVSEITSVSIISPTAELSDAMASPLINIGVNAGLYMINQLNQIACIIIDDQNRIYTSKDVSI</sequence>
<comment type="caution">
    <text evidence="13">The sequence shown here is derived from an EMBL/GenBank/DDBJ whole genome shotgun (WGS) entry which is preliminary data.</text>
</comment>
<keyword evidence="13" id="KW-0449">Lipoprotein</keyword>
<dbReference type="GO" id="GO:0046872">
    <property type="term" value="F:metal ion binding"/>
    <property type="evidence" value="ECO:0007669"/>
    <property type="project" value="UniProtKB-UniRule"/>
</dbReference>
<evidence type="ECO:0000313" key="14">
    <source>
        <dbReference type="Proteomes" id="UP000541583"/>
    </source>
</evidence>
<keyword evidence="6 10" id="KW-0274">FAD</keyword>
<evidence type="ECO:0000313" key="12">
    <source>
        <dbReference type="EMBL" id="MBB6110373.1"/>
    </source>
</evidence>
<evidence type="ECO:0000256" key="10">
    <source>
        <dbReference type="PIRNR" id="PIRNR006268"/>
    </source>
</evidence>
<dbReference type="Gene3D" id="3.10.520.10">
    <property type="entry name" value="ApbE-like domains"/>
    <property type="match status" value="1"/>
</dbReference>
<dbReference type="Pfam" id="PF02424">
    <property type="entry name" value="ApbE"/>
    <property type="match status" value="1"/>
</dbReference>
<evidence type="ECO:0000313" key="15">
    <source>
        <dbReference type="Proteomes" id="UP000548326"/>
    </source>
</evidence>
<dbReference type="EMBL" id="JACHCA010000006">
    <property type="protein sequence ID" value="MBB6128521.1"/>
    <property type="molecule type" value="Genomic_DNA"/>
</dbReference>
<evidence type="ECO:0000256" key="11">
    <source>
        <dbReference type="PIRSR" id="PIRSR006268-2"/>
    </source>
</evidence>
<dbReference type="RefSeq" id="WP_076373894.1">
    <property type="nucleotide sequence ID" value="NZ_FTMG01000006.1"/>
</dbReference>
<keyword evidence="4 10" id="KW-0808">Transferase</keyword>
<dbReference type="OrthoDB" id="9778595at2"/>
<dbReference type="EC" id="2.7.1.180" evidence="1 10"/>
<dbReference type="PANTHER" id="PTHR30040">
    <property type="entry name" value="THIAMINE BIOSYNTHESIS LIPOPROTEIN APBE"/>
    <property type="match status" value="1"/>
</dbReference>
<dbReference type="EMBL" id="JACHCB010000007">
    <property type="protein sequence ID" value="MBB6110373.1"/>
    <property type="molecule type" value="Genomic_DNA"/>
</dbReference>
<accession>A0A1N6ZZ32</accession>
<dbReference type="PIRSF" id="PIRSF006268">
    <property type="entry name" value="ApbE"/>
    <property type="match status" value="1"/>
</dbReference>
<feature type="binding site" evidence="11">
    <location>
        <position position="276"/>
    </location>
    <ligand>
        <name>Mg(2+)</name>
        <dbReference type="ChEBI" id="CHEBI:18420"/>
    </ligand>
</feature>
<dbReference type="AlphaFoldDB" id="A0A1N6ZZ32"/>
<keyword evidence="5 10" id="KW-0479">Metal-binding</keyword>
<comment type="cofactor">
    <cofactor evidence="11">
        <name>Mg(2+)</name>
        <dbReference type="ChEBI" id="CHEBI:18420"/>
    </cofactor>
    <cofactor evidence="11">
        <name>Mn(2+)</name>
        <dbReference type="ChEBI" id="CHEBI:29035"/>
    </cofactor>
    <text evidence="11">Magnesium. Can also use manganese.</text>
</comment>
<organism evidence="13 15">
    <name type="scientific">Mucilaginibacter lappiensis</name>
    <dbReference type="NCBI Taxonomy" id="354630"/>
    <lineage>
        <taxon>Bacteria</taxon>
        <taxon>Pseudomonadati</taxon>
        <taxon>Bacteroidota</taxon>
        <taxon>Sphingobacteriia</taxon>
        <taxon>Sphingobacteriales</taxon>
        <taxon>Sphingobacteriaceae</taxon>
        <taxon>Mucilaginibacter</taxon>
    </lineage>
</organism>
<dbReference type="InterPro" id="IPR024932">
    <property type="entry name" value="ApbE"/>
</dbReference>
<reference evidence="14 15" key="1">
    <citation type="submission" date="2020-08" db="EMBL/GenBank/DDBJ databases">
        <title>Genomic Encyclopedia of Type Strains, Phase IV (KMG-V): Genome sequencing to study the core and pangenomes of soil and plant-associated prokaryotes.</title>
        <authorList>
            <person name="Whitman W."/>
        </authorList>
    </citation>
    <scope>NUCLEOTIDE SEQUENCE [LARGE SCALE GENOMIC DNA]</scope>
    <source>
        <strain evidence="12 14">ANJLi2</strain>
        <strain evidence="13 15">MP601</strain>
    </source>
</reference>
<evidence type="ECO:0000256" key="9">
    <source>
        <dbReference type="ARBA" id="ARBA00048540"/>
    </source>
</evidence>
<comment type="catalytic activity">
    <reaction evidence="9 10">
        <text>L-threonyl-[protein] + FAD = FMN-L-threonyl-[protein] + AMP + H(+)</text>
        <dbReference type="Rhea" id="RHEA:36847"/>
        <dbReference type="Rhea" id="RHEA-COMP:11060"/>
        <dbReference type="Rhea" id="RHEA-COMP:11061"/>
        <dbReference type="ChEBI" id="CHEBI:15378"/>
        <dbReference type="ChEBI" id="CHEBI:30013"/>
        <dbReference type="ChEBI" id="CHEBI:57692"/>
        <dbReference type="ChEBI" id="CHEBI:74257"/>
        <dbReference type="ChEBI" id="CHEBI:456215"/>
        <dbReference type="EC" id="2.7.1.180"/>
    </reaction>
</comment>
<dbReference type="STRING" id="354630.SAMN05421821_106182"/>